<organism evidence="9 10">
    <name type="scientific">Nocardioides cavernae</name>
    <dbReference type="NCBI Taxonomy" id="1921566"/>
    <lineage>
        <taxon>Bacteria</taxon>
        <taxon>Bacillati</taxon>
        <taxon>Actinomycetota</taxon>
        <taxon>Actinomycetes</taxon>
        <taxon>Propionibacteriales</taxon>
        <taxon>Nocardioidaceae</taxon>
        <taxon>Nocardioides</taxon>
    </lineage>
</organism>
<evidence type="ECO:0000259" key="8">
    <source>
        <dbReference type="Pfam" id="PF02776"/>
    </source>
</evidence>
<name>A0ABR8NAP4_9ACTN</name>
<dbReference type="GO" id="GO:0070204">
    <property type="term" value="F:2-succinyl-5-enolpyruvyl-6-hydroxy-3-cyclohexene-1-carboxylic-acid synthase activity"/>
    <property type="evidence" value="ECO:0007669"/>
    <property type="project" value="UniProtKB-EC"/>
</dbReference>
<evidence type="ECO:0000256" key="1">
    <source>
        <dbReference type="ARBA" id="ARBA00022679"/>
    </source>
</evidence>
<dbReference type="Gene3D" id="3.40.50.970">
    <property type="match status" value="2"/>
</dbReference>
<dbReference type="InterPro" id="IPR011766">
    <property type="entry name" value="TPP_enzyme_TPP-bd"/>
</dbReference>
<dbReference type="RefSeq" id="WP_191194409.1">
    <property type="nucleotide sequence ID" value="NZ_JACXYZ010000001.1"/>
</dbReference>
<feature type="domain" description="Thiamine pyrophosphate enzyme N-terminal TPP-binding" evidence="8">
    <location>
        <begin position="7"/>
        <end position="125"/>
    </location>
</feature>
<comment type="pathway">
    <text evidence="6">Quinol/quinone metabolism; 1,4-dihydroxy-2-naphthoate biosynthesis; 1,4-dihydroxy-2-naphthoate from chorismate: step 2/7.</text>
</comment>
<comment type="cofactor">
    <cofactor evidence="6">
        <name>thiamine diphosphate</name>
        <dbReference type="ChEBI" id="CHEBI:58937"/>
    </cofactor>
    <text evidence="6">Binds 1 thiamine pyrophosphate per subunit.</text>
</comment>
<comment type="pathway">
    <text evidence="6">Quinol/quinone metabolism; menaquinone biosynthesis.</text>
</comment>
<dbReference type="SUPFAM" id="SSF52518">
    <property type="entry name" value="Thiamin diphosphate-binding fold (THDP-binding)"/>
    <property type="match status" value="2"/>
</dbReference>
<comment type="caution">
    <text evidence="9">The sequence shown here is derived from an EMBL/GenBank/DDBJ whole genome shotgun (WGS) entry which is preliminary data.</text>
</comment>
<dbReference type="Gene3D" id="3.40.50.1220">
    <property type="entry name" value="TPP-binding domain"/>
    <property type="match status" value="1"/>
</dbReference>
<dbReference type="Pfam" id="PF02775">
    <property type="entry name" value="TPP_enzyme_C"/>
    <property type="match status" value="1"/>
</dbReference>
<dbReference type="EMBL" id="JACXYZ010000001">
    <property type="protein sequence ID" value="MBD3924667.1"/>
    <property type="molecule type" value="Genomic_DNA"/>
</dbReference>
<comment type="similarity">
    <text evidence="6">Belongs to the TPP enzyme family. MenD subfamily.</text>
</comment>
<dbReference type="InterPro" id="IPR004433">
    <property type="entry name" value="MenaQ_synth_MenD"/>
</dbReference>
<keyword evidence="6" id="KW-0474">Menaquinone biosynthesis</keyword>
<keyword evidence="5 6" id="KW-0464">Manganese</keyword>
<comment type="function">
    <text evidence="6">Catalyzes the thiamine diphosphate-dependent decarboxylation of 2-oxoglutarate and the subsequent addition of the resulting succinic semialdehyde-thiamine pyrophosphate anion to isochorismate to yield 2-succinyl-5-enolpyruvyl-6-hydroxy-3-cyclohexene-1-carboxylate (SEPHCHC).</text>
</comment>
<dbReference type="Pfam" id="PF02776">
    <property type="entry name" value="TPP_enzyme_N"/>
    <property type="match status" value="1"/>
</dbReference>
<dbReference type="CDD" id="cd07037">
    <property type="entry name" value="TPP_PYR_MenD"/>
    <property type="match status" value="1"/>
</dbReference>
<dbReference type="EC" id="2.2.1.9" evidence="6"/>
<evidence type="ECO:0000256" key="3">
    <source>
        <dbReference type="ARBA" id="ARBA00022842"/>
    </source>
</evidence>
<feature type="domain" description="Thiamine pyrophosphate enzyme TPP-binding" evidence="7">
    <location>
        <begin position="374"/>
        <end position="505"/>
    </location>
</feature>
<dbReference type="Proteomes" id="UP000618818">
    <property type="component" value="Unassembled WGS sequence"/>
</dbReference>
<evidence type="ECO:0000256" key="2">
    <source>
        <dbReference type="ARBA" id="ARBA00022723"/>
    </source>
</evidence>
<evidence type="ECO:0000259" key="7">
    <source>
        <dbReference type="Pfam" id="PF02775"/>
    </source>
</evidence>
<evidence type="ECO:0000256" key="6">
    <source>
        <dbReference type="HAMAP-Rule" id="MF_01659"/>
    </source>
</evidence>
<dbReference type="CDD" id="cd02009">
    <property type="entry name" value="TPP_SHCHC_synthase"/>
    <property type="match status" value="1"/>
</dbReference>
<evidence type="ECO:0000256" key="4">
    <source>
        <dbReference type="ARBA" id="ARBA00023052"/>
    </source>
</evidence>
<evidence type="ECO:0000313" key="9">
    <source>
        <dbReference type="EMBL" id="MBD3924667.1"/>
    </source>
</evidence>
<keyword evidence="10" id="KW-1185">Reference proteome</keyword>
<dbReference type="PIRSF" id="PIRSF004983">
    <property type="entry name" value="MenD"/>
    <property type="match status" value="1"/>
</dbReference>
<dbReference type="HAMAP" id="MF_01659">
    <property type="entry name" value="MenD"/>
    <property type="match status" value="1"/>
</dbReference>
<protein>
    <recommendedName>
        <fullName evidence="6">2-succinyl-5-enolpyruvyl-6-hydroxy-3-cyclohexene-1-carboxylate synthase</fullName>
        <shortName evidence="6">SEPHCHC synthase</shortName>
        <ecNumber evidence="6">2.2.1.9</ecNumber>
    </recommendedName>
    <alternativeName>
        <fullName evidence="6">Menaquinone biosynthesis protein MenD</fullName>
    </alternativeName>
</protein>
<gene>
    <name evidence="6 9" type="primary">menD</name>
    <name evidence="9" type="ORF">IEZ26_08555</name>
</gene>
<proteinExistence type="inferred from homology"/>
<comment type="cofactor">
    <cofactor evidence="6">
        <name>Mg(2+)</name>
        <dbReference type="ChEBI" id="CHEBI:18420"/>
    </cofactor>
    <cofactor evidence="6">
        <name>Mn(2+)</name>
        <dbReference type="ChEBI" id="CHEBI:29035"/>
    </cofactor>
</comment>
<dbReference type="PANTHER" id="PTHR42916:SF1">
    <property type="entry name" value="PROTEIN PHYLLO, CHLOROPLASTIC"/>
    <property type="match status" value="1"/>
</dbReference>
<comment type="catalytic activity">
    <reaction evidence="6">
        <text>isochorismate + 2-oxoglutarate + H(+) = 5-enolpyruvoyl-6-hydroxy-2-succinyl-cyclohex-3-ene-1-carboxylate + CO2</text>
        <dbReference type="Rhea" id="RHEA:25593"/>
        <dbReference type="ChEBI" id="CHEBI:15378"/>
        <dbReference type="ChEBI" id="CHEBI:16526"/>
        <dbReference type="ChEBI" id="CHEBI:16810"/>
        <dbReference type="ChEBI" id="CHEBI:29780"/>
        <dbReference type="ChEBI" id="CHEBI:58818"/>
        <dbReference type="EC" id="2.2.1.9"/>
    </reaction>
</comment>
<dbReference type="InterPro" id="IPR012001">
    <property type="entry name" value="Thiamin_PyroP_enz_TPP-bd_dom"/>
</dbReference>
<evidence type="ECO:0000313" key="10">
    <source>
        <dbReference type="Proteomes" id="UP000618818"/>
    </source>
</evidence>
<keyword evidence="4 6" id="KW-0786">Thiamine pyrophosphate</keyword>
<dbReference type="PANTHER" id="PTHR42916">
    <property type="entry name" value="2-SUCCINYL-5-ENOLPYRUVYL-6-HYDROXY-3-CYCLOHEXENE-1-CARBOXYLATE SYNTHASE"/>
    <property type="match status" value="1"/>
</dbReference>
<keyword evidence="3 6" id="KW-0460">Magnesium</keyword>
<sequence length="536" mass="56097">MTNPSTELARAVVTALRGAGVREAVIAPGSRNAPLSFALYDAATAGALRLHTRIDERTAGFLALGLAKVGNRPAAVSCTSGTAVANLLPAVVEAAHAGVPMVVVTADRPARLRGSGANQTTDQVGIFGSFAPTLDVVAADLDAILAFVRSHGGNRPVHLNVQLDEPLLPDDGGWGGAAEDPPSWPATPAAPVERLVLEPGPRTVVVAGDDAGPPARVLAEKAGWPLLAEPSSGCRTGDNVVRTYRLLLGGELGQQVERVVVHGHPTLSRPVARLLARDDVEVVSTRHRGRWAERPFAVAHEVDQVDVTGPGDPAWLEAWREADRATSRGLDRFLAAEADLTPYEVAGAVSRALPAGGLLFVGASNPVRDLDLMVARYEVGGRRKVIANRGLAGIDGTISSAIGAALGRPRSTRALALMGDVTFLHDTTGLLLGPREERPDLTIVVVNDDGGSIFATLEQGAPEHADRFDTLFGTPHGVDVASLCAAARVPHLRVTGLPELEQALATPNGGIEVVEARVRRDNRAELDAKIRALVLP</sequence>
<keyword evidence="1 6" id="KW-0808">Transferase</keyword>
<comment type="subunit">
    <text evidence="6">Homodimer.</text>
</comment>
<reference evidence="9 10" key="1">
    <citation type="submission" date="2020-09" db="EMBL/GenBank/DDBJ databases">
        <title>novel species in genus Nocardioides.</title>
        <authorList>
            <person name="Zhang G."/>
        </authorList>
    </citation>
    <scope>NUCLEOTIDE SEQUENCE [LARGE SCALE GENOMIC DNA]</scope>
    <source>
        <strain evidence="9 10">KCTC 39551</strain>
    </source>
</reference>
<keyword evidence="2 6" id="KW-0479">Metal-binding</keyword>
<dbReference type="NCBIfam" id="TIGR00173">
    <property type="entry name" value="menD"/>
    <property type="match status" value="1"/>
</dbReference>
<dbReference type="InterPro" id="IPR029061">
    <property type="entry name" value="THDP-binding"/>
</dbReference>
<accession>A0ABR8NAP4</accession>
<evidence type="ECO:0000256" key="5">
    <source>
        <dbReference type="ARBA" id="ARBA00023211"/>
    </source>
</evidence>